<keyword evidence="1" id="KW-0812">Transmembrane</keyword>
<feature type="transmembrane region" description="Helical" evidence="1">
    <location>
        <begin position="93"/>
        <end position="109"/>
    </location>
</feature>
<organism evidence="2 3">
    <name type="scientific">Loigolactobacillus bifermentans DSM 20003</name>
    <dbReference type="NCBI Taxonomy" id="1423726"/>
    <lineage>
        <taxon>Bacteria</taxon>
        <taxon>Bacillati</taxon>
        <taxon>Bacillota</taxon>
        <taxon>Bacilli</taxon>
        <taxon>Lactobacillales</taxon>
        <taxon>Lactobacillaceae</taxon>
        <taxon>Loigolactobacillus</taxon>
    </lineage>
</organism>
<evidence type="ECO:0000313" key="2">
    <source>
        <dbReference type="EMBL" id="KRK39911.1"/>
    </source>
</evidence>
<proteinExistence type="predicted"/>
<keyword evidence="3" id="KW-1185">Reference proteome</keyword>
<dbReference type="Proteomes" id="UP000051461">
    <property type="component" value="Unassembled WGS sequence"/>
</dbReference>
<dbReference type="EMBL" id="AZDA01000032">
    <property type="protein sequence ID" value="KRK39911.1"/>
    <property type="molecule type" value="Genomic_DNA"/>
</dbReference>
<reference evidence="2 3" key="1">
    <citation type="journal article" date="2015" name="Genome Announc.">
        <title>Expanding the biotechnology potential of lactobacilli through comparative genomics of 213 strains and associated genera.</title>
        <authorList>
            <person name="Sun Z."/>
            <person name="Harris H.M."/>
            <person name="McCann A."/>
            <person name="Guo C."/>
            <person name="Argimon S."/>
            <person name="Zhang W."/>
            <person name="Yang X."/>
            <person name="Jeffery I.B."/>
            <person name="Cooney J.C."/>
            <person name="Kagawa T.F."/>
            <person name="Liu W."/>
            <person name="Song Y."/>
            <person name="Salvetti E."/>
            <person name="Wrobel A."/>
            <person name="Rasinkangas P."/>
            <person name="Parkhill J."/>
            <person name="Rea M.C."/>
            <person name="O'Sullivan O."/>
            <person name="Ritari J."/>
            <person name="Douillard F.P."/>
            <person name="Paul Ross R."/>
            <person name="Yang R."/>
            <person name="Briner A.E."/>
            <person name="Felis G.E."/>
            <person name="de Vos W.M."/>
            <person name="Barrangou R."/>
            <person name="Klaenhammer T.R."/>
            <person name="Caufield P.W."/>
            <person name="Cui Y."/>
            <person name="Zhang H."/>
            <person name="O'Toole P.W."/>
        </authorList>
    </citation>
    <scope>NUCLEOTIDE SEQUENCE [LARGE SCALE GENOMIC DNA]</scope>
    <source>
        <strain evidence="2 3">DSM 20003</strain>
    </source>
</reference>
<keyword evidence="1" id="KW-0472">Membrane</keyword>
<accession>A0A0R1HA72</accession>
<dbReference type="PATRIC" id="fig|1423726.3.peg.2242"/>
<dbReference type="OrthoDB" id="2286534at2"/>
<gene>
    <name evidence="2" type="ORF">FC07_GL002158</name>
</gene>
<keyword evidence="1" id="KW-1133">Transmembrane helix</keyword>
<sequence>MKEDQHSDKSTEVVTEKTNWVIDHLNLIGPVIMIVSLFFGNFLKSSIVLSGNSGVYHGYQYVFDGEQKIALLLLICPIVALLASSIGKSSEKFIRLAMPILAIIAFFMLKHAQSTLGMGELGISAKIAIGGGIYLLGVVISLIGAGADYFGVDLHQKINQITKR</sequence>
<evidence type="ECO:0000256" key="1">
    <source>
        <dbReference type="SAM" id="Phobius"/>
    </source>
</evidence>
<comment type="caution">
    <text evidence="2">The sequence shown here is derived from an EMBL/GenBank/DDBJ whole genome shotgun (WGS) entry which is preliminary data.</text>
</comment>
<protein>
    <submittedName>
        <fullName evidence="2">Uncharacterized protein</fullName>
    </submittedName>
</protein>
<feature type="transmembrane region" description="Helical" evidence="1">
    <location>
        <begin position="27"/>
        <end position="49"/>
    </location>
</feature>
<feature type="transmembrane region" description="Helical" evidence="1">
    <location>
        <begin position="69"/>
        <end position="87"/>
    </location>
</feature>
<evidence type="ECO:0000313" key="3">
    <source>
        <dbReference type="Proteomes" id="UP000051461"/>
    </source>
</evidence>
<name>A0A0R1HA72_9LACO</name>
<dbReference type="RefSeq" id="WP_057904046.1">
    <property type="nucleotide sequence ID" value="NZ_AZDA01000032.1"/>
</dbReference>
<dbReference type="STRING" id="1423726.FC07_GL002158"/>
<dbReference type="AlphaFoldDB" id="A0A0R1HA72"/>
<feature type="transmembrane region" description="Helical" evidence="1">
    <location>
        <begin position="121"/>
        <end position="145"/>
    </location>
</feature>